<dbReference type="Gene3D" id="3.30.420.10">
    <property type="entry name" value="Ribonuclease H-like superfamily/Ribonuclease H"/>
    <property type="match status" value="1"/>
</dbReference>
<dbReference type="EMBL" id="JAJSOF020000038">
    <property type="protein sequence ID" value="KAJ4427115.1"/>
    <property type="molecule type" value="Genomic_DNA"/>
</dbReference>
<organism evidence="2 3">
    <name type="scientific">Periplaneta americana</name>
    <name type="common">American cockroach</name>
    <name type="synonym">Blatta americana</name>
    <dbReference type="NCBI Taxonomy" id="6978"/>
    <lineage>
        <taxon>Eukaryota</taxon>
        <taxon>Metazoa</taxon>
        <taxon>Ecdysozoa</taxon>
        <taxon>Arthropoda</taxon>
        <taxon>Hexapoda</taxon>
        <taxon>Insecta</taxon>
        <taxon>Pterygota</taxon>
        <taxon>Neoptera</taxon>
        <taxon>Polyneoptera</taxon>
        <taxon>Dictyoptera</taxon>
        <taxon>Blattodea</taxon>
        <taxon>Blattoidea</taxon>
        <taxon>Blattidae</taxon>
        <taxon>Blattinae</taxon>
        <taxon>Periplaneta</taxon>
    </lineage>
</organism>
<feature type="transmembrane region" description="Helical" evidence="1">
    <location>
        <begin position="12"/>
        <end position="34"/>
    </location>
</feature>
<dbReference type="PANTHER" id="PTHR47326">
    <property type="entry name" value="TRANSPOSABLE ELEMENT TC3 TRANSPOSASE-LIKE PROTEIN"/>
    <property type="match status" value="1"/>
</dbReference>
<evidence type="ECO:0000256" key="1">
    <source>
        <dbReference type="SAM" id="Phobius"/>
    </source>
</evidence>
<comment type="caution">
    <text evidence="2">The sequence shown here is derived from an EMBL/GenBank/DDBJ whole genome shotgun (WGS) entry which is preliminary data.</text>
</comment>
<keyword evidence="1" id="KW-0472">Membrane</keyword>
<reference evidence="2 3" key="1">
    <citation type="journal article" date="2022" name="Allergy">
        <title>Genome assembly and annotation of Periplaneta americana reveal a comprehensive cockroach allergen profile.</title>
        <authorList>
            <person name="Wang L."/>
            <person name="Xiong Q."/>
            <person name="Saelim N."/>
            <person name="Wang L."/>
            <person name="Nong W."/>
            <person name="Wan A.T."/>
            <person name="Shi M."/>
            <person name="Liu X."/>
            <person name="Cao Q."/>
            <person name="Hui J.H.L."/>
            <person name="Sookrung N."/>
            <person name="Leung T.F."/>
            <person name="Tungtrongchitr A."/>
            <person name="Tsui S.K.W."/>
        </authorList>
    </citation>
    <scope>NUCLEOTIDE SEQUENCE [LARGE SCALE GENOMIC DNA]</scope>
    <source>
        <strain evidence="2">PWHHKU_190912</strain>
    </source>
</reference>
<protein>
    <submittedName>
        <fullName evidence="2">Uncharacterized protein</fullName>
    </submittedName>
</protein>
<keyword evidence="3" id="KW-1185">Reference proteome</keyword>
<keyword evidence="1" id="KW-1133">Transmembrane helix</keyword>
<dbReference type="PANTHER" id="PTHR47326:SF1">
    <property type="entry name" value="HTH PSQ-TYPE DOMAIN-CONTAINING PROTEIN"/>
    <property type="match status" value="1"/>
</dbReference>
<name>A0ABQ8RZR2_PERAM</name>
<evidence type="ECO:0000313" key="2">
    <source>
        <dbReference type="EMBL" id="KAJ4427115.1"/>
    </source>
</evidence>
<keyword evidence="1" id="KW-0812">Transmembrane</keyword>
<gene>
    <name evidence="2" type="ORF">ANN_24731</name>
</gene>
<dbReference type="Proteomes" id="UP001148838">
    <property type="component" value="Unassembled WGS sequence"/>
</dbReference>
<sequence>MMDSKVASKLGAMVASVLATVMVVVLMELAFFTIQIGKSSAVSSVANTHGFSEFRITVRYWISRYIGSQDNQELPLETYGHRICGEYSQTWLFLDIQDRGNIANGERYVHHKLAKIPKSTVHDILHKRLKLRAYKLPLLHCIQLNDRRLTQNFVTEILQRIDENPSYLDEVIFSDDATFHKVNHHNCCLWGSENPHAVVEYQRDTEKVNVWMGLMHKAIIGSFFFLEKTVTGHSYLDMLENFAVSQISLELTFQQDSAPPHYHQFPSKKFVSLLDWKSQTQSMAIKVS</sequence>
<evidence type="ECO:0000313" key="3">
    <source>
        <dbReference type="Proteomes" id="UP001148838"/>
    </source>
</evidence>
<accession>A0ABQ8RZR2</accession>
<proteinExistence type="predicted"/>
<dbReference type="InterPro" id="IPR036397">
    <property type="entry name" value="RNaseH_sf"/>
</dbReference>